<dbReference type="Proteomes" id="UP000252792">
    <property type="component" value="Unassembled WGS sequence"/>
</dbReference>
<evidence type="ECO:0000313" key="3">
    <source>
        <dbReference type="Proteomes" id="UP000252792"/>
    </source>
</evidence>
<keyword evidence="1" id="KW-0732">Signal</keyword>
<feature type="signal peptide" evidence="1">
    <location>
        <begin position="1"/>
        <end position="19"/>
    </location>
</feature>
<gene>
    <name evidence="2" type="ORF">DFP80_105271</name>
</gene>
<organism evidence="2 3">
    <name type="scientific">Marinomonas rhizomae</name>
    <dbReference type="NCBI Taxonomy" id="491948"/>
    <lineage>
        <taxon>Bacteria</taxon>
        <taxon>Pseudomonadati</taxon>
        <taxon>Pseudomonadota</taxon>
        <taxon>Gammaproteobacteria</taxon>
        <taxon>Oceanospirillales</taxon>
        <taxon>Oceanospirillaceae</taxon>
        <taxon>Marinomonas</taxon>
    </lineage>
</organism>
<proteinExistence type="predicted"/>
<evidence type="ECO:0000256" key="1">
    <source>
        <dbReference type="SAM" id="SignalP"/>
    </source>
</evidence>
<protein>
    <submittedName>
        <fullName evidence="2">Uncharacterized protein</fullName>
    </submittedName>
</protein>
<evidence type="ECO:0000313" key="2">
    <source>
        <dbReference type="EMBL" id="RBP83951.1"/>
    </source>
</evidence>
<sequence>MFKKLLISALITLPSIVMADGLLRTTNLDKYCEINPGDRQTVIYLDQNIIASKDPNWYKDILNKVKYRPGEKIQFVNINNGGSTVELIWETCYPSFTAERLKKLKENEGFGSLFTGGVADNLSNDQKFFNKQIVKALSYPLQKTRHETAPSFSASSFPRKKLIEAIYYDSKRLDVDDVFSRVIIFSDMIENSDLFTLESFNPLDTAKSVAKRYPMFLNYSSFQIYGINYTNNETKINENIRDFWSQFLLLSGAYVEQYGAQLAVEEDTLAWGFYKFKGYVQVSGIKGASAFRMIIGDDGKIRHGWLEIADMYLPVSGEVKCSGQNCTIDAEVLASPNLDAFRKKDVLRIEGTLENLKGHVGGKDESVIDSQGNPYQHPISLSRI</sequence>
<accession>A0A366JAB4</accession>
<dbReference type="OrthoDB" id="7263460at2"/>
<keyword evidence="3" id="KW-1185">Reference proteome</keyword>
<comment type="caution">
    <text evidence="2">The sequence shown here is derived from an EMBL/GenBank/DDBJ whole genome shotgun (WGS) entry which is preliminary data.</text>
</comment>
<name>A0A366JAB4_9GAMM</name>
<dbReference type="EMBL" id="QNSE01000005">
    <property type="protein sequence ID" value="RBP83951.1"/>
    <property type="molecule type" value="Genomic_DNA"/>
</dbReference>
<dbReference type="RefSeq" id="WP_113916298.1">
    <property type="nucleotide sequence ID" value="NZ_QNSE01000005.1"/>
</dbReference>
<feature type="chain" id="PRO_5016925519" evidence="1">
    <location>
        <begin position="20"/>
        <end position="384"/>
    </location>
</feature>
<dbReference type="AlphaFoldDB" id="A0A366JAB4"/>
<reference evidence="2 3" key="1">
    <citation type="submission" date="2018-06" db="EMBL/GenBank/DDBJ databases">
        <title>Genomic Encyclopedia of Type Strains, Phase III (KMG-III): the genomes of soil and plant-associated and newly described type strains.</title>
        <authorList>
            <person name="Whitman W."/>
        </authorList>
    </citation>
    <scope>NUCLEOTIDE SEQUENCE [LARGE SCALE GENOMIC DNA]</scope>
    <source>
        <strain evidence="2 3">CECT 7377</strain>
    </source>
</reference>